<evidence type="ECO:0000313" key="2">
    <source>
        <dbReference type="EMBL" id="PUA31617.1"/>
    </source>
</evidence>
<dbReference type="Gene3D" id="3.40.50.150">
    <property type="entry name" value="Vaccinia Virus protein VP39"/>
    <property type="match status" value="1"/>
</dbReference>
<dbReference type="Proteomes" id="UP000244093">
    <property type="component" value="Unassembled WGS sequence"/>
</dbReference>
<dbReference type="AlphaFoldDB" id="A0A2R7Y2N5"/>
<comment type="caution">
    <text evidence="2">The sequence shown here is derived from an EMBL/GenBank/DDBJ whole genome shotgun (WGS) entry which is preliminary data.</text>
</comment>
<sequence length="305" mass="35387">MLKEVILKAFYRPLAWMFYKRAKYAHPPPEMSVDFKALDIPSKFPIALKLCPLDEGFSREFSLYGFREALNTLLVYWVVKRLKPCVIDVGANLGYYVGIELAAGAPKIIAIEPSPITFRYLKENFGKDPSIHFLQAAVSDTEDEAVLQISRALNLSSIVNLEDLKHTKLAIKVKTYTLQSIVENFKLHECRDLMVRMDVEGYEYKILSHIPPEVTLINVEIHLNRYDVIDFVKRVLGQGFRVKYFVSDPPFGFYVMIKHLGLIRSLKILNKLGFATIKEYPDLRELRYLLRNSILPYIFFERVRE</sequence>
<dbReference type="EMBL" id="NBVN01000008">
    <property type="protein sequence ID" value="PUA31617.1"/>
    <property type="molecule type" value="Genomic_DNA"/>
</dbReference>
<proteinExistence type="predicted"/>
<feature type="domain" description="Methyltransferase FkbM" evidence="1">
    <location>
        <begin position="88"/>
        <end position="226"/>
    </location>
</feature>
<dbReference type="NCBIfam" id="TIGR01444">
    <property type="entry name" value="fkbM_fam"/>
    <property type="match status" value="1"/>
</dbReference>
<evidence type="ECO:0000259" key="1">
    <source>
        <dbReference type="Pfam" id="PF05050"/>
    </source>
</evidence>
<dbReference type="SUPFAM" id="SSF53335">
    <property type="entry name" value="S-adenosyl-L-methionine-dependent methyltransferases"/>
    <property type="match status" value="1"/>
</dbReference>
<name>A0A2R7Y2N5_9CREN</name>
<accession>A0A2R7Y2N5</accession>
<organism evidence="2 3">
    <name type="scientific">Zestosphaera tikiterensis</name>
    <dbReference type="NCBI Taxonomy" id="1973259"/>
    <lineage>
        <taxon>Archaea</taxon>
        <taxon>Thermoproteota</taxon>
        <taxon>Thermoprotei</taxon>
        <taxon>Desulfurococcales</taxon>
        <taxon>Desulfurococcaceae</taxon>
        <taxon>Zestosphaera</taxon>
    </lineage>
</organism>
<evidence type="ECO:0000313" key="3">
    <source>
        <dbReference type="Proteomes" id="UP000244093"/>
    </source>
</evidence>
<dbReference type="Pfam" id="PF05050">
    <property type="entry name" value="Methyltransf_21"/>
    <property type="match status" value="1"/>
</dbReference>
<gene>
    <name evidence="2" type="ORF">B7O98_08955</name>
</gene>
<dbReference type="PANTHER" id="PTHR34203">
    <property type="entry name" value="METHYLTRANSFERASE, FKBM FAMILY PROTEIN"/>
    <property type="match status" value="1"/>
</dbReference>
<dbReference type="InterPro" id="IPR029063">
    <property type="entry name" value="SAM-dependent_MTases_sf"/>
</dbReference>
<dbReference type="InterPro" id="IPR006342">
    <property type="entry name" value="FkbM_mtfrase"/>
</dbReference>
<reference evidence="2 3" key="1">
    <citation type="journal article" date="2018" name="Syst. Appl. Microbiol.">
        <title>A new symbiotic nanoarchaeote (Candidatus Nanoclepta minutus) and its host (Zestosphaera tikiterensis gen. nov., sp. nov.) from a New Zealand hot spring.</title>
        <authorList>
            <person name="St John E."/>
            <person name="Liu Y."/>
            <person name="Podar M."/>
            <person name="Stott M.B."/>
            <person name="Meneghin J."/>
            <person name="Chen Z."/>
            <person name="Lagutin K."/>
            <person name="Mitchell K."/>
            <person name="Reysenbach A.L."/>
        </authorList>
    </citation>
    <scope>NUCLEOTIDE SEQUENCE [LARGE SCALE GENOMIC DNA]</scope>
    <source>
        <strain evidence="2">NZ3</strain>
    </source>
</reference>
<dbReference type="PANTHER" id="PTHR34203:SF15">
    <property type="entry name" value="SLL1173 PROTEIN"/>
    <property type="match status" value="1"/>
</dbReference>
<dbReference type="InterPro" id="IPR052514">
    <property type="entry name" value="SAM-dependent_MTase"/>
</dbReference>
<protein>
    <recommendedName>
        <fullName evidence="1">Methyltransferase FkbM domain-containing protein</fullName>
    </recommendedName>
</protein>